<dbReference type="InterPro" id="IPR000253">
    <property type="entry name" value="FHA_dom"/>
</dbReference>
<organism evidence="2 3">
    <name type="scientific">Schizophyllum amplum</name>
    <dbReference type="NCBI Taxonomy" id="97359"/>
    <lineage>
        <taxon>Eukaryota</taxon>
        <taxon>Fungi</taxon>
        <taxon>Dikarya</taxon>
        <taxon>Basidiomycota</taxon>
        <taxon>Agaricomycotina</taxon>
        <taxon>Agaricomycetes</taxon>
        <taxon>Agaricomycetidae</taxon>
        <taxon>Agaricales</taxon>
        <taxon>Schizophyllaceae</taxon>
        <taxon>Schizophyllum</taxon>
    </lineage>
</organism>
<feature type="domain" description="FHA" evidence="1">
    <location>
        <begin position="34"/>
        <end position="96"/>
    </location>
</feature>
<protein>
    <recommendedName>
        <fullName evidence="1">FHA domain-containing protein</fullName>
    </recommendedName>
</protein>
<sequence>MADQIGRHGSLMLMKRSDPNTVLTGFGIDSDELTFGSAEDCDVRLYYKEVSPLHCKIMFPEKKVRVVLDGYRIYPNLTNAMQPTTVALENNSEIEIQNKRFRFAYPPKEMRPMLYSTPPRASQSSDCGTYTNAVTAGPDRRALRLSMIESARVFSPRPSAIPAENLRILQSPIKRNPSPKK</sequence>
<comment type="caution">
    <text evidence="2">The sequence shown here is derived from an EMBL/GenBank/DDBJ whole genome shotgun (WGS) entry which is preliminary data.</text>
</comment>
<dbReference type="AlphaFoldDB" id="A0A550CQY1"/>
<evidence type="ECO:0000313" key="2">
    <source>
        <dbReference type="EMBL" id="TRM67149.1"/>
    </source>
</evidence>
<dbReference type="Pfam" id="PF00498">
    <property type="entry name" value="FHA"/>
    <property type="match status" value="1"/>
</dbReference>
<evidence type="ECO:0000313" key="3">
    <source>
        <dbReference type="Proteomes" id="UP000320762"/>
    </source>
</evidence>
<proteinExistence type="predicted"/>
<accession>A0A550CQY1</accession>
<feature type="non-terminal residue" evidence="2">
    <location>
        <position position="181"/>
    </location>
</feature>
<dbReference type="OrthoDB" id="6288785at2759"/>
<dbReference type="InterPro" id="IPR008984">
    <property type="entry name" value="SMAD_FHA_dom_sf"/>
</dbReference>
<evidence type="ECO:0000259" key="1">
    <source>
        <dbReference type="Pfam" id="PF00498"/>
    </source>
</evidence>
<dbReference type="STRING" id="97359.A0A550CQY1"/>
<dbReference type="SUPFAM" id="SSF49879">
    <property type="entry name" value="SMAD/FHA domain"/>
    <property type="match status" value="1"/>
</dbReference>
<keyword evidence="3" id="KW-1185">Reference proteome</keyword>
<dbReference type="Gene3D" id="2.60.200.20">
    <property type="match status" value="1"/>
</dbReference>
<dbReference type="Proteomes" id="UP000320762">
    <property type="component" value="Unassembled WGS sequence"/>
</dbReference>
<gene>
    <name evidence="2" type="ORF">BD626DRAFT_396484</name>
</gene>
<name>A0A550CQY1_9AGAR</name>
<dbReference type="EMBL" id="VDMD01000003">
    <property type="protein sequence ID" value="TRM67149.1"/>
    <property type="molecule type" value="Genomic_DNA"/>
</dbReference>
<reference evidence="2 3" key="1">
    <citation type="journal article" date="2019" name="New Phytol.">
        <title>Comparative genomics reveals unique wood-decay strategies and fruiting body development in the Schizophyllaceae.</title>
        <authorList>
            <person name="Almasi E."/>
            <person name="Sahu N."/>
            <person name="Krizsan K."/>
            <person name="Balint B."/>
            <person name="Kovacs G.M."/>
            <person name="Kiss B."/>
            <person name="Cseklye J."/>
            <person name="Drula E."/>
            <person name="Henrissat B."/>
            <person name="Nagy I."/>
            <person name="Chovatia M."/>
            <person name="Adam C."/>
            <person name="LaButti K."/>
            <person name="Lipzen A."/>
            <person name="Riley R."/>
            <person name="Grigoriev I.V."/>
            <person name="Nagy L.G."/>
        </authorList>
    </citation>
    <scope>NUCLEOTIDE SEQUENCE [LARGE SCALE GENOMIC DNA]</scope>
    <source>
        <strain evidence="2 3">NL-1724</strain>
    </source>
</reference>